<dbReference type="Proteomes" id="UP001501470">
    <property type="component" value="Unassembled WGS sequence"/>
</dbReference>
<protein>
    <recommendedName>
        <fullName evidence="4">Lipoprotein</fullName>
    </recommendedName>
</protein>
<dbReference type="EMBL" id="BAAAQD010000001">
    <property type="protein sequence ID" value="GAA1499642.1"/>
    <property type="molecule type" value="Genomic_DNA"/>
</dbReference>
<evidence type="ECO:0000256" key="1">
    <source>
        <dbReference type="SAM" id="SignalP"/>
    </source>
</evidence>
<sequence length="172" mass="17457">MRRGSVSAALLMALVVGAACGIGEALQDPGDPVDMTAETIAGTWHAGTDRFITFGADGTFTALNLPPGLFHRSPSGAAAEPIDASGRYVLAYQPAATAGPHASVRLIIEERTGADLGVGGAELSALRPGDGQVYLVFFYVGDQGNMTTGYLRCADACPPPASAGLGPAPRPS</sequence>
<feature type="chain" id="PRO_5046923678" description="Lipoprotein" evidence="1">
    <location>
        <begin position="19"/>
        <end position="172"/>
    </location>
</feature>
<dbReference type="PROSITE" id="PS51257">
    <property type="entry name" value="PROKAR_LIPOPROTEIN"/>
    <property type="match status" value="1"/>
</dbReference>
<name>A0ABN1ZIB3_9ACTN</name>
<evidence type="ECO:0000313" key="3">
    <source>
        <dbReference type="Proteomes" id="UP001501470"/>
    </source>
</evidence>
<keyword evidence="3" id="KW-1185">Reference proteome</keyword>
<comment type="caution">
    <text evidence="2">The sequence shown here is derived from an EMBL/GenBank/DDBJ whole genome shotgun (WGS) entry which is preliminary data.</text>
</comment>
<reference evidence="2 3" key="1">
    <citation type="journal article" date="2019" name="Int. J. Syst. Evol. Microbiol.">
        <title>The Global Catalogue of Microorganisms (GCM) 10K type strain sequencing project: providing services to taxonomists for standard genome sequencing and annotation.</title>
        <authorList>
            <consortium name="The Broad Institute Genomics Platform"/>
            <consortium name="The Broad Institute Genome Sequencing Center for Infectious Disease"/>
            <person name="Wu L."/>
            <person name="Ma J."/>
        </authorList>
    </citation>
    <scope>NUCLEOTIDE SEQUENCE [LARGE SCALE GENOMIC DNA]</scope>
    <source>
        <strain evidence="2 3">JCM 15933</strain>
    </source>
</reference>
<proteinExistence type="predicted"/>
<organism evidence="2 3">
    <name type="scientific">Dactylosporangium maewongense</name>
    <dbReference type="NCBI Taxonomy" id="634393"/>
    <lineage>
        <taxon>Bacteria</taxon>
        <taxon>Bacillati</taxon>
        <taxon>Actinomycetota</taxon>
        <taxon>Actinomycetes</taxon>
        <taxon>Micromonosporales</taxon>
        <taxon>Micromonosporaceae</taxon>
        <taxon>Dactylosporangium</taxon>
    </lineage>
</organism>
<evidence type="ECO:0008006" key="4">
    <source>
        <dbReference type="Google" id="ProtNLM"/>
    </source>
</evidence>
<keyword evidence="1" id="KW-0732">Signal</keyword>
<accession>A0ABN1ZIB3</accession>
<feature type="signal peptide" evidence="1">
    <location>
        <begin position="1"/>
        <end position="18"/>
    </location>
</feature>
<dbReference type="RefSeq" id="WP_344498554.1">
    <property type="nucleotide sequence ID" value="NZ_BAAAQD010000001.1"/>
</dbReference>
<evidence type="ECO:0000313" key="2">
    <source>
        <dbReference type="EMBL" id="GAA1499642.1"/>
    </source>
</evidence>
<gene>
    <name evidence="2" type="ORF">GCM10009827_002540</name>
</gene>